<feature type="transmembrane region" description="Helical" evidence="7">
    <location>
        <begin position="268"/>
        <end position="285"/>
    </location>
</feature>
<dbReference type="PANTHER" id="PTHR30193:SF37">
    <property type="entry name" value="INNER MEMBRANE ABC TRANSPORTER PERMEASE PROTEIN YCJO"/>
    <property type="match status" value="1"/>
</dbReference>
<dbReference type="AlphaFoldDB" id="A0A1C1A7U7"/>
<keyword evidence="10" id="KW-1185">Reference proteome</keyword>
<name>A0A1C1A7U7_9BACL</name>
<dbReference type="PANTHER" id="PTHR30193">
    <property type="entry name" value="ABC TRANSPORTER PERMEASE PROTEIN"/>
    <property type="match status" value="1"/>
</dbReference>
<keyword evidence="4 7" id="KW-0812">Transmembrane</keyword>
<evidence type="ECO:0000259" key="8">
    <source>
        <dbReference type="PROSITE" id="PS50928"/>
    </source>
</evidence>
<gene>
    <name evidence="9" type="ORF">A8709_08410</name>
</gene>
<dbReference type="SUPFAM" id="SSF160964">
    <property type="entry name" value="MalF N-terminal region-like"/>
    <property type="match status" value="1"/>
</dbReference>
<feature type="transmembrane region" description="Helical" evidence="7">
    <location>
        <begin position="75"/>
        <end position="98"/>
    </location>
</feature>
<evidence type="ECO:0000256" key="3">
    <source>
        <dbReference type="ARBA" id="ARBA00022475"/>
    </source>
</evidence>
<reference evidence="10" key="1">
    <citation type="submission" date="2016-05" db="EMBL/GenBank/DDBJ databases">
        <title>Paenibacillus oryzae. sp. nov., isolated from the rice root.</title>
        <authorList>
            <person name="Zhang J."/>
            <person name="Zhang X."/>
        </authorList>
    </citation>
    <scope>NUCLEOTIDE SEQUENCE [LARGE SCALE GENOMIC DNA]</scope>
    <source>
        <strain evidence="10">KCTC13222</strain>
    </source>
</reference>
<dbReference type="GO" id="GO:0055085">
    <property type="term" value="P:transmembrane transport"/>
    <property type="evidence" value="ECO:0007669"/>
    <property type="project" value="InterPro"/>
</dbReference>
<comment type="similarity">
    <text evidence="7">Belongs to the binding-protein-dependent transport system permease family.</text>
</comment>
<dbReference type="Proteomes" id="UP000093309">
    <property type="component" value="Unassembled WGS sequence"/>
</dbReference>
<evidence type="ECO:0000256" key="2">
    <source>
        <dbReference type="ARBA" id="ARBA00022448"/>
    </source>
</evidence>
<dbReference type="OrthoDB" id="9788108at2"/>
<dbReference type="InterPro" id="IPR000515">
    <property type="entry name" value="MetI-like"/>
</dbReference>
<sequence>MASASKLSKHQARMGYAFITPTIVLFVIFTVIPVFMALYLSFTNYDIVSKNDWVGLVNYKRLVDDPTFWTTLKNVLFYSVLYIPLNIAISLAMAVLFMRKRFGVKLFRTAGYLPTLTSGVAAATVWIWLLNPEFGLVNEILSKFGITGPSWLAEMPYAMISIVFVTLWQSVGANMIIYLAGLNGVPEHLYESAKLDGANAWQSFRYITWPVLRPTTFFVSTMAIIGALQLFDQAYVLTKGGPANSTKTTVYYIYQQGFGQLQMGYADAMAFALSLLILVFSLINMKLNKEEDAMI</sequence>
<proteinExistence type="inferred from homology"/>
<dbReference type="InterPro" id="IPR051393">
    <property type="entry name" value="ABC_transporter_permease"/>
</dbReference>
<keyword evidence="6 7" id="KW-0472">Membrane</keyword>
<evidence type="ECO:0000256" key="1">
    <source>
        <dbReference type="ARBA" id="ARBA00004651"/>
    </source>
</evidence>
<feature type="transmembrane region" description="Helical" evidence="7">
    <location>
        <begin position="16"/>
        <end position="42"/>
    </location>
</feature>
<evidence type="ECO:0000256" key="7">
    <source>
        <dbReference type="RuleBase" id="RU363032"/>
    </source>
</evidence>
<dbReference type="Gene3D" id="1.10.3720.10">
    <property type="entry name" value="MetI-like"/>
    <property type="match status" value="1"/>
</dbReference>
<protein>
    <submittedName>
        <fullName evidence="9">Sugar ABC transporter permease</fullName>
    </submittedName>
</protein>
<feature type="transmembrane region" description="Helical" evidence="7">
    <location>
        <begin position="110"/>
        <end position="129"/>
    </location>
</feature>
<comment type="subcellular location">
    <subcellularLocation>
        <location evidence="1 7">Cell membrane</location>
        <topology evidence="1 7">Multi-pass membrane protein</topology>
    </subcellularLocation>
</comment>
<keyword evidence="3" id="KW-1003">Cell membrane</keyword>
<dbReference type="CDD" id="cd06261">
    <property type="entry name" value="TM_PBP2"/>
    <property type="match status" value="1"/>
</dbReference>
<dbReference type="Pfam" id="PF00528">
    <property type="entry name" value="BPD_transp_1"/>
    <property type="match status" value="1"/>
</dbReference>
<dbReference type="RefSeq" id="WP_065850771.1">
    <property type="nucleotide sequence ID" value="NZ_LYPC01000010.1"/>
</dbReference>
<organism evidence="9 10">
    <name type="scientific">Paenibacillus pectinilyticus</name>
    <dbReference type="NCBI Taxonomy" id="512399"/>
    <lineage>
        <taxon>Bacteria</taxon>
        <taxon>Bacillati</taxon>
        <taxon>Bacillota</taxon>
        <taxon>Bacilli</taxon>
        <taxon>Bacillales</taxon>
        <taxon>Paenibacillaceae</taxon>
        <taxon>Paenibacillus</taxon>
    </lineage>
</organism>
<keyword evidence="2 7" id="KW-0813">Transport</keyword>
<evidence type="ECO:0000313" key="9">
    <source>
        <dbReference type="EMBL" id="OCT16684.1"/>
    </source>
</evidence>
<dbReference type="EMBL" id="LYPC01000010">
    <property type="protein sequence ID" value="OCT16684.1"/>
    <property type="molecule type" value="Genomic_DNA"/>
</dbReference>
<dbReference type="SUPFAM" id="SSF161098">
    <property type="entry name" value="MetI-like"/>
    <property type="match status" value="1"/>
</dbReference>
<feature type="transmembrane region" description="Helical" evidence="7">
    <location>
        <begin position="157"/>
        <end position="180"/>
    </location>
</feature>
<dbReference type="GO" id="GO:0005886">
    <property type="term" value="C:plasma membrane"/>
    <property type="evidence" value="ECO:0007669"/>
    <property type="project" value="UniProtKB-SubCell"/>
</dbReference>
<comment type="caution">
    <text evidence="9">The sequence shown here is derived from an EMBL/GenBank/DDBJ whole genome shotgun (WGS) entry which is preliminary data.</text>
</comment>
<evidence type="ECO:0000256" key="4">
    <source>
        <dbReference type="ARBA" id="ARBA00022692"/>
    </source>
</evidence>
<keyword evidence="5 7" id="KW-1133">Transmembrane helix</keyword>
<evidence type="ECO:0000256" key="6">
    <source>
        <dbReference type="ARBA" id="ARBA00023136"/>
    </source>
</evidence>
<dbReference type="STRING" id="512399.A8709_08410"/>
<accession>A0A1C1A7U7</accession>
<evidence type="ECO:0000256" key="5">
    <source>
        <dbReference type="ARBA" id="ARBA00022989"/>
    </source>
</evidence>
<dbReference type="InterPro" id="IPR035906">
    <property type="entry name" value="MetI-like_sf"/>
</dbReference>
<feature type="transmembrane region" description="Helical" evidence="7">
    <location>
        <begin position="211"/>
        <end position="231"/>
    </location>
</feature>
<dbReference type="PROSITE" id="PS50928">
    <property type="entry name" value="ABC_TM1"/>
    <property type="match status" value="1"/>
</dbReference>
<feature type="domain" description="ABC transmembrane type-1" evidence="8">
    <location>
        <begin position="72"/>
        <end position="284"/>
    </location>
</feature>
<evidence type="ECO:0000313" key="10">
    <source>
        <dbReference type="Proteomes" id="UP000093309"/>
    </source>
</evidence>